<sequence>MGTETWGLTGQPFSQLIVLQLFAYYPFIYFATYDRPSDSFNNAFLWQLPVKTGVSVATPGHNRYFLEPNFSITDILELKEKAKETPKERKLPCEDIGNSLYSHQLICV</sequence>
<evidence type="ECO:0000313" key="3">
    <source>
        <dbReference type="Proteomes" id="UP001367508"/>
    </source>
</evidence>
<gene>
    <name evidence="2" type="ORF">VNO77_00229</name>
</gene>
<keyword evidence="1" id="KW-0812">Transmembrane</keyword>
<dbReference type="EMBL" id="JAYMYQ010000001">
    <property type="protein sequence ID" value="KAK7358302.1"/>
    <property type="molecule type" value="Genomic_DNA"/>
</dbReference>
<evidence type="ECO:0000313" key="2">
    <source>
        <dbReference type="EMBL" id="KAK7358302.1"/>
    </source>
</evidence>
<comment type="caution">
    <text evidence="2">The sequence shown here is derived from an EMBL/GenBank/DDBJ whole genome shotgun (WGS) entry which is preliminary data.</text>
</comment>
<evidence type="ECO:0000256" key="1">
    <source>
        <dbReference type="SAM" id="Phobius"/>
    </source>
</evidence>
<protein>
    <submittedName>
        <fullName evidence="2">Uncharacterized protein</fullName>
    </submittedName>
</protein>
<proteinExistence type="predicted"/>
<dbReference type="Proteomes" id="UP001367508">
    <property type="component" value="Unassembled WGS sequence"/>
</dbReference>
<accession>A0AAN9MPN3</accession>
<dbReference type="AlphaFoldDB" id="A0AAN9MPN3"/>
<keyword evidence="1" id="KW-1133">Transmembrane helix</keyword>
<keyword evidence="3" id="KW-1185">Reference proteome</keyword>
<reference evidence="2 3" key="1">
    <citation type="submission" date="2024-01" db="EMBL/GenBank/DDBJ databases">
        <title>The genomes of 5 underutilized Papilionoideae crops provide insights into root nodulation and disease resistanc.</title>
        <authorList>
            <person name="Jiang F."/>
        </authorList>
    </citation>
    <scope>NUCLEOTIDE SEQUENCE [LARGE SCALE GENOMIC DNA]</scope>
    <source>
        <strain evidence="2">LVBAO_FW01</strain>
        <tissue evidence="2">Leaves</tissue>
    </source>
</reference>
<feature type="transmembrane region" description="Helical" evidence="1">
    <location>
        <begin position="12"/>
        <end position="31"/>
    </location>
</feature>
<keyword evidence="1" id="KW-0472">Membrane</keyword>
<organism evidence="2 3">
    <name type="scientific">Canavalia gladiata</name>
    <name type="common">Sword bean</name>
    <name type="synonym">Dolichos gladiatus</name>
    <dbReference type="NCBI Taxonomy" id="3824"/>
    <lineage>
        <taxon>Eukaryota</taxon>
        <taxon>Viridiplantae</taxon>
        <taxon>Streptophyta</taxon>
        <taxon>Embryophyta</taxon>
        <taxon>Tracheophyta</taxon>
        <taxon>Spermatophyta</taxon>
        <taxon>Magnoliopsida</taxon>
        <taxon>eudicotyledons</taxon>
        <taxon>Gunneridae</taxon>
        <taxon>Pentapetalae</taxon>
        <taxon>rosids</taxon>
        <taxon>fabids</taxon>
        <taxon>Fabales</taxon>
        <taxon>Fabaceae</taxon>
        <taxon>Papilionoideae</taxon>
        <taxon>50 kb inversion clade</taxon>
        <taxon>NPAAA clade</taxon>
        <taxon>indigoferoid/millettioid clade</taxon>
        <taxon>Phaseoleae</taxon>
        <taxon>Canavalia</taxon>
    </lineage>
</organism>
<name>A0AAN9MPN3_CANGL</name>